<dbReference type="SUPFAM" id="SSF51206">
    <property type="entry name" value="cAMP-binding domain-like"/>
    <property type="match status" value="1"/>
</dbReference>
<dbReference type="SMART" id="SM00100">
    <property type="entry name" value="cNMP"/>
    <property type="match status" value="1"/>
</dbReference>
<dbReference type="Pfam" id="PF00027">
    <property type="entry name" value="cNMP_binding"/>
    <property type="match status" value="1"/>
</dbReference>
<dbReference type="EMBL" id="QCYK01000002">
    <property type="protein sequence ID" value="PUZ25312.1"/>
    <property type="molecule type" value="Genomic_DNA"/>
</dbReference>
<feature type="domain" description="Cyclic nucleotide-binding" evidence="1">
    <location>
        <begin position="11"/>
        <end position="115"/>
    </location>
</feature>
<dbReference type="CDD" id="cd00038">
    <property type="entry name" value="CAP_ED"/>
    <property type="match status" value="1"/>
</dbReference>
<gene>
    <name evidence="2" type="ORF">DCC81_13480</name>
</gene>
<accession>A0A2T7BG95</accession>
<keyword evidence="3" id="KW-1185">Reference proteome</keyword>
<dbReference type="InterPro" id="IPR000595">
    <property type="entry name" value="cNMP-bd_dom"/>
</dbReference>
<evidence type="ECO:0000313" key="3">
    <source>
        <dbReference type="Proteomes" id="UP000244450"/>
    </source>
</evidence>
<dbReference type="AlphaFoldDB" id="A0A2T7BG95"/>
<comment type="caution">
    <text evidence="2">The sequence shown here is derived from an EMBL/GenBank/DDBJ whole genome shotgun (WGS) entry which is preliminary data.</text>
</comment>
<evidence type="ECO:0000259" key="1">
    <source>
        <dbReference type="PROSITE" id="PS50042"/>
    </source>
</evidence>
<reference evidence="2 3" key="1">
    <citation type="submission" date="2018-04" db="EMBL/GenBank/DDBJ databases">
        <title>Chitinophaga fuyangensis sp. nov., isolated from soil in a chemical factory.</title>
        <authorList>
            <person name="Chen K."/>
        </authorList>
    </citation>
    <scope>NUCLEOTIDE SEQUENCE [LARGE SCALE GENOMIC DNA]</scope>
    <source>
        <strain evidence="2 3">LY-1</strain>
    </source>
</reference>
<dbReference type="PROSITE" id="PS50042">
    <property type="entry name" value="CNMP_BINDING_3"/>
    <property type="match status" value="1"/>
</dbReference>
<dbReference type="OrthoDB" id="9152304at2"/>
<dbReference type="Proteomes" id="UP000244450">
    <property type="component" value="Unassembled WGS sequence"/>
</dbReference>
<dbReference type="Gene3D" id="2.60.120.10">
    <property type="entry name" value="Jelly Rolls"/>
    <property type="match status" value="1"/>
</dbReference>
<protein>
    <submittedName>
        <fullName evidence="2">Crp/Fnr family transcriptional regulator</fullName>
    </submittedName>
</protein>
<evidence type="ECO:0000313" key="2">
    <source>
        <dbReference type="EMBL" id="PUZ25312.1"/>
    </source>
</evidence>
<organism evidence="2 3">
    <name type="scientific">Chitinophaga parva</name>
    <dbReference type="NCBI Taxonomy" id="2169414"/>
    <lineage>
        <taxon>Bacteria</taxon>
        <taxon>Pseudomonadati</taxon>
        <taxon>Bacteroidota</taxon>
        <taxon>Chitinophagia</taxon>
        <taxon>Chitinophagales</taxon>
        <taxon>Chitinophagaceae</taxon>
        <taxon>Chitinophaga</taxon>
    </lineage>
</organism>
<sequence>MHRLILSNFGMHIALSPGEQEKVLALLQQKMVSKRTFLLQPGGIDRHIYFVNRGCLRMFYTDKEGMEHNICFYPENWWACDIVSFFKEKPAVNAIQALEDSEVYYMSLSQLEELFFEVPKFERFFRILSQNGFDLYQQRITSNLSQTAEERYLGFRKLYPGLESRIAQKHIATYLGITPAFLSMMRKEKRL</sequence>
<name>A0A2T7BG95_9BACT</name>
<proteinExistence type="predicted"/>
<dbReference type="InterPro" id="IPR018490">
    <property type="entry name" value="cNMP-bd_dom_sf"/>
</dbReference>
<dbReference type="InterPro" id="IPR014710">
    <property type="entry name" value="RmlC-like_jellyroll"/>
</dbReference>